<dbReference type="EMBL" id="MW328755">
    <property type="protein sequence ID" value="QQG34663.1"/>
    <property type="molecule type" value="Genomic_RNA"/>
</dbReference>
<feature type="compositionally biased region" description="Gly residues" evidence="1">
    <location>
        <begin position="169"/>
        <end position="178"/>
    </location>
</feature>
<feature type="compositionally biased region" description="Polar residues" evidence="1">
    <location>
        <begin position="20"/>
        <end position="69"/>
    </location>
</feature>
<feature type="region of interest" description="Disordered" evidence="1">
    <location>
        <begin position="169"/>
        <end position="193"/>
    </location>
</feature>
<feature type="region of interest" description="Disordered" evidence="1">
    <location>
        <begin position="266"/>
        <end position="288"/>
    </location>
</feature>
<protein>
    <submittedName>
        <fullName evidence="2">ORF 3</fullName>
    </submittedName>
</protein>
<evidence type="ECO:0000256" key="1">
    <source>
        <dbReference type="SAM" id="MobiDB-lite"/>
    </source>
</evidence>
<name>A0A7T5QZD3_9VIRU</name>
<organism evidence="2">
    <name type="scientific">Piper methysticum tymovirus 1</name>
    <dbReference type="NCBI Taxonomy" id="2794437"/>
    <lineage>
        <taxon>Viruses</taxon>
        <taxon>Riboviria</taxon>
        <taxon>Orthornavirae</taxon>
        <taxon>Kitrinoviricota</taxon>
        <taxon>Alsuviricetes</taxon>
        <taxon>Tymovirales</taxon>
        <taxon>Tymoviridae</taxon>
        <taxon>Tymovirus</taxon>
    </lineage>
</organism>
<proteinExistence type="predicted"/>
<sequence>MPPPDTGPTLSPPPTLKAPRSSSNNGNPSAWRQRSHSTQVCSSASSNASTQGCSRTMAPSSVNTGTNQTFHKEKSVRPPHVFPFPRASTPASPRMSVYSAFAPSQIASRSNVCLRCVNAGFPSRVLHPGAGQTCPLFSARDDPDGSLNRQLIQNNPAWAALRTNAGANFGTGGPGFSPGGPPPPYPLTPSSTAPNVNPLAAYFNRLQPPTSRASRLPTVAQLRRLEEYEGLTDAEIQAEIDAAAATRRQEALSGHQERLTSLGAATSAVPPTAPPANQPGGPILGLAPPPPPAGPAGVTQNVLVDTIGVTSQSTNFSTLVRATVTAAQIAAIVLNRTGRTYLGLSSLTISCDLATDRNFTFTILAICPAAQPAIIAGADARAAWTTARAIAGPSFERSVLSTAPTFHADTRGSITFNPPTGQNTDINLCIYISIVGAGATANNHVGIGNINLSVGALVN</sequence>
<accession>A0A7T5QZD3</accession>
<evidence type="ECO:0000313" key="2">
    <source>
        <dbReference type="EMBL" id="QQG34663.1"/>
    </source>
</evidence>
<feature type="region of interest" description="Disordered" evidence="1">
    <location>
        <begin position="1"/>
        <end position="81"/>
    </location>
</feature>
<feature type="compositionally biased region" description="Pro residues" evidence="1">
    <location>
        <begin position="1"/>
        <end position="16"/>
    </location>
</feature>
<reference evidence="2" key="1">
    <citation type="submission" date="2020-11" db="EMBL/GenBank/DDBJ databases">
        <authorList>
            <person name="Bejerman N."/>
        </authorList>
    </citation>
    <scope>NUCLEOTIDE SEQUENCE</scope>
    <source>
        <strain evidence="2">Pipe</strain>
    </source>
</reference>